<dbReference type="InterPro" id="IPR024232">
    <property type="entry name" value="SpoIIIAH"/>
</dbReference>
<accession>A0A154BU22</accession>
<dbReference type="STRING" id="1794912.AXX12_05305"/>
<dbReference type="RefSeq" id="WP_066240026.1">
    <property type="nucleotide sequence ID" value="NZ_LSGP01000013.1"/>
</dbReference>
<keyword evidence="2" id="KW-1185">Reference proteome</keyword>
<evidence type="ECO:0000313" key="2">
    <source>
        <dbReference type="Proteomes" id="UP000076268"/>
    </source>
</evidence>
<proteinExistence type="predicted"/>
<organism evidence="1 2">
    <name type="scientific">Anaerosporomusa subterranea</name>
    <dbReference type="NCBI Taxonomy" id="1794912"/>
    <lineage>
        <taxon>Bacteria</taxon>
        <taxon>Bacillati</taxon>
        <taxon>Bacillota</taxon>
        <taxon>Negativicutes</taxon>
        <taxon>Acetonemataceae</taxon>
        <taxon>Anaerosporomusa</taxon>
    </lineage>
</organism>
<reference evidence="1 2" key="1">
    <citation type="submission" date="2016-02" db="EMBL/GenBank/DDBJ databases">
        <title>Anaerosporomusa subterraneum gen. nov., sp. nov., a spore-forming obligate anaerobe isolated from saprolite.</title>
        <authorList>
            <person name="Choi J.K."/>
            <person name="Shah M."/>
            <person name="Yee N."/>
        </authorList>
    </citation>
    <scope>NUCLEOTIDE SEQUENCE [LARGE SCALE GENOMIC DNA]</scope>
    <source>
        <strain evidence="1 2">RU4</strain>
    </source>
</reference>
<name>A0A154BU22_ANASB</name>
<dbReference type="EMBL" id="LSGP01000013">
    <property type="protein sequence ID" value="KYZ77524.1"/>
    <property type="molecule type" value="Genomic_DNA"/>
</dbReference>
<protein>
    <submittedName>
        <fullName evidence="1">Stage III sporulation protein D</fullName>
    </submittedName>
</protein>
<dbReference type="Proteomes" id="UP000076268">
    <property type="component" value="Unassembled WGS sequence"/>
</dbReference>
<comment type="caution">
    <text evidence="1">The sequence shown here is derived from an EMBL/GenBank/DDBJ whole genome shotgun (WGS) entry which is preliminary data.</text>
</comment>
<evidence type="ECO:0000313" key="1">
    <source>
        <dbReference type="EMBL" id="KYZ77524.1"/>
    </source>
</evidence>
<dbReference type="AlphaFoldDB" id="A0A154BU22"/>
<dbReference type="InterPro" id="IPR038503">
    <property type="entry name" value="SpoIIIAH_sf"/>
</dbReference>
<dbReference type="OrthoDB" id="1680784at2"/>
<sequence length="176" mass="20228">MLVVTLNKVIKRILLGLAVVAILAIVTAQFVNYQKDKEPTQVKVDRSNAMQVIKPIEMALTIPDFFTEYRLERDKIRSERFDVLRDMVKNSKTEDSKQRVQEAILRLVQEKQREYEMENLIKARGFQDALVVIQDKNVNAIIKAQAFTREEVTQVAEVISRVTGVRPEDITISAKP</sequence>
<dbReference type="Pfam" id="PF12685">
    <property type="entry name" value="SpoIIIAH"/>
    <property type="match status" value="1"/>
</dbReference>
<dbReference type="Gene3D" id="1.10.287.4300">
    <property type="entry name" value="Stage III sporulation protein AH-like"/>
    <property type="match status" value="1"/>
</dbReference>
<gene>
    <name evidence="1" type="ORF">AXX12_05305</name>
</gene>